<dbReference type="EMBL" id="JACEIK010003533">
    <property type="protein sequence ID" value="MCD9642088.1"/>
    <property type="molecule type" value="Genomic_DNA"/>
</dbReference>
<comment type="caution">
    <text evidence="3">The sequence shown here is derived from an EMBL/GenBank/DDBJ whole genome shotgun (WGS) entry which is preliminary data.</text>
</comment>
<protein>
    <recommendedName>
        <fullName evidence="2">PB1-like domain-containing protein</fullName>
    </recommendedName>
</protein>
<feature type="compositionally biased region" description="Basic and acidic residues" evidence="1">
    <location>
        <begin position="284"/>
        <end position="306"/>
    </location>
</feature>
<dbReference type="Pfam" id="PF26130">
    <property type="entry name" value="PB1-like"/>
    <property type="match status" value="1"/>
</dbReference>
<accession>A0ABS8V4K6</accession>
<sequence length="319" mass="36078">MATKYINLRFHFGGILVSDVRSVYIRGNKEYAFNIDMDYLSIPKVKDSCRNFGISNIYKIYIVVPNGRGLLELAKDRDLLLLSDLLANRGTMDIYICHTEKIFIKNTHVSNESFETTCGVGDPNKDSINKVGEGLNTPLGKEIELIDGSGQIQGVQTSNMIGKSTGNIDELEDEFGLSNKEEDSDEDLDEDDVEPTVHDEIEEDENIDLSGDEDGYGSDVHEELNIVKTDLKVYIKKKREPRKKRNSEYFLGPVGIDPGFEDIDRPRKNLSGKLLPDEPFYDSLDQHSFDSESEGESHIDRSEILRAKKNNKRTPYDPT</sequence>
<evidence type="ECO:0000259" key="2">
    <source>
        <dbReference type="Pfam" id="PF26130"/>
    </source>
</evidence>
<dbReference type="Proteomes" id="UP000823775">
    <property type="component" value="Unassembled WGS sequence"/>
</dbReference>
<reference evidence="3 4" key="1">
    <citation type="journal article" date="2021" name="BMC Genomics">
        <title>Datura genome reveals duplications of psychoactive alkaloid biosynthetic genes and high mutation rate following tissue culture.</title>
        <authorList>
            <person name="Rajewski A."/>
            <person name="Carter-House D."/>
            <person name="Stajich J."/>
            <person name="Litt A."/>
        </authorList>
    </citation>
    <scope>NUCLEOTIDE SEQUENCE [LARGE SCALE GENOMIC DNA]</scope>
    <source>
        <strain evidence="3">AR-01</strain>
    </source>
</reference>
<feature type="domain" description="PB1-like" evidence="2">
    <location>
        <begin position="4"/>
        <end position="98"/>
    </location>
</feature>
<dbReference type="InterPro" id="IPR058594">
    <property type="entry name" value="PB1-like_dom_pln"/>
</dbReference>
<feature type="region of interest" description="Disordered" evidence="1">
    <location>
        <begin position="240"/>
        <end position="319"/>
    </location>
</feature>
<evidence type="ECO:0000256" key="1">
    <source>
        <dbReference type="SAM" id="MobiDB-lite"/>
    </source>
</evidence>
<keyword evidence="4" id="KW-1185">Reference proteome</keyword>
<evidence type="ECO:0000313" key="3">
    <source>
        <dbReference type="EMBL" id="MCD9642088.1"/>
    </source>
</evidence>
<proteinExistence type="predicted"/>
<feature type="region of interest" description="Disordered" evidence="1">
    <location>
        <begin position="179"/>
        <end position="198"/>
    </location>
</feature>
<gene>
    <name evidence="3" type="ORF">HAX54_028723</name>
</gene>
<feature type="compositionally biased region" description="Acidic residues" evidence="1">
    <location>
        <begin position="182"/>
        <end position="198"/>
    </location>
</feature>
<organism evidence="3 4">
    <name type="scientific">Datura stramonium</name>
    <name type="common">Jimsonweed</name>
    <name type="synonym">Common thornapple</name>
    <dbReference type="NCBI Taxonomy" id="4076"/>
    <lineage>
        <taxon>Eukaryota</taxon>
        <taxon>Viridiplantae</taxon>
        <taxon>Streptophyta</taxon>
        <taxon>Embryophyta</taxon>
        <taxon>Tracheophyta</taxon>
        <taxon>Spermatophyta</taxon>
        <taxon>Magnoliopsida</taxon>
        <taxon>eudicotyledons</taxon>
        <taxon>Gunneridae</taxon>
        <taxon>Pentapetalae</taxon>
        <taxon>asterids</taxon>
        <taxon>lamiids</taxon>
        <taxon>Solanales</taxon>
        <taxon>Solanaceae</taxon>
        <taxon>Solanoideae</taxon>
        <taxon>Datureae</taxon>
        <taxon>Datura</taxon>
    </lineage>
</organism>
<name>A0ABS8V4K6_DATST</name>
<evidence type="ECO:0000313" key="4">
    <source>
        <dbReference type="Proteomes" id="UP000823775"/>
    </source>
</evidence>